<name>J9GHY7_9ZZZZ</name>
<keyword evidence="1" id="KW-0472">Membrane</keyword>
<sequence length="48" mass="5530">MAWNQVLQNDLTLYDGDDVLEKSFKILGKAFLWVHLIALLGAIVWAWI</sequence>
<evidence type="ECO:0000256" key="1">
    <source>
        <dbReference type="SAM" id="Phobius"/>
    </source>
</evidence>
<comment type="caution">
    <text evidence="2">The sequence shown here is derived from an EMBL/GenBank/DDBJ whole genome shotgun (WGS) entry which is preliminary data.</text>
</comment>
<evidence type="ECO:0000313" key="2">
    <source>
        <dbReference type="EMBL" id="EJX06714.1"/>
    </source>
</evidence>
<keyword evidence="1" id="KW-0812">Transmembrane</keyword>
<dbReference type="EMBL" id="AMCI01001083">
    <property type="protein sequence ID" value="EJX06714.1"/>
    <property type="molecule type" value="Genomic_DNA"/>
</dbReference>
<protein>
    <submittedName>
        <fullName evidence="2">Uncharacterized protein</fullName>
    </submittedName>
</protein>
<organism evidence="2">
    <name type="scientific">gut metagenome</name>
    <dbReference type="NCBI Taxonomy" id="749906"/>
    <lineage>
        <taxon>unclassified sequences</taxon>
        <taxon>metagenomes</taxon>
        <taxon>organismal metagenomes</taxon>
    </lineage>
</organism>
<proteinExistence type="predicted"/>
<keyword evidence="1" id="KW-1133">Transmembrane helix</keyword>
<dbReference type="AlphaFoldDB" id="J9GHY7"/>
<feature type="transmembrane region" description="Helical" evidence="1">
    <location>
        <begin position="30"/>
        <end position="47"/>
    </location>
</feature>
<gene>
    <name evidence="2" type="ORF">EVA_05177</name>
</gene>
<reference evidence="2" key="1">
    <citation type="journal article" date="2012" name="PLoS ONE">
        <title>Gene sets for utilization of primary and secondary nutrition supplies in the distal gut of endangered iberian lynx.</title>
        <authorList>
            <person name="Alcaide M."/>
            <person name="Messina E."/>
            <person name="Richter M."/>
            <person name="Bargiela R."/>
            <person name="Peplies J."/>
            <person name="Huws S.A."/>
            <person name="Newbold C.J."/>
            <person name="Golyshin P.N."/>
            <person name="Simon M.A."/>
            <person name="Lopez G."/>
            <person name="Yakimov M.M."/>
            <person name="Ferrer M."/>
        </authorList>
    </citation>
    <scope>NUCLEOTIDE SEQUENCE</scope>
</reference>
<accession>J9GHY7</accession>